<dbReference type="InParanoid" id="A0LG89"/>
<dbReference type="HOGENOM" id="CLU_2157123_0_0_7"/>
<dbReference type="Proteomes" id="UP000001784">
    <property type="component" value="Chromosome"/>
</dbReference>
<evidence type="ECO:0000313" key="2">
    <source>
        <dbReference type="EMBL" id="ABK16441.1"/>
    </source>
</evidence>
<reference evidence="2 3" key="1">
    <citation type="submission" date="2006-10" db="EMBL/GenBank/DDBJ databases">
        <title>Complete sequence of Syntrophobacter fumaroxidans MPOB.</title>
        <authorList>
            <consortium name="US DOE Joint Genome Institute"/>
            <person name="Copeland A."/>
            <person name="Lucas S."/>
            <person name="Lapidus A."/>
            <person name="Barry K."/>
            <person name="Detter J.C."/>
            <person name="Glavina del Rio T."/>
            <person name="Hammon N."/>
            <person name="Israni S."/>
            <person name="Pitluck S."/>
            <person name="Goltsman E.G."/>
            <person name="Martinez M."/>
            <person name="Schmutz J."/>
            <person name="Larimer F."/>
            <person name="Land M."/>
            <person name="Hauser L."/>
            <person name="Kyrpides N."/>
            <person name="Kim E."/>
            <person name="Boone D.R."/>
            <person name="Brockman F."/>
            <person name="Culley D."/>
            <person name="Ferry J."/>
            <person name="Gunsalus R."/>
            <person name="McInerney M.J."/>
            <person name="Morrison M."/>
            <person name="Plugge C."/>
            <person name="Rohlin L."/>
            <person name="Scholten J."/>
            <person name="Sieber J."/>
            <person name="Stams A.J.M."/>
            <person name="Worm P."/>
            <person name="Henstra A.M."/>
            <person name="Richardson P."/>
        </authorList>
    </citation>
    <scope>NUCLEOTIDE SEQUENCE [LARGE SCALE GENOMIC DNA]</scope>
    <source>
        <strain evidence="3">DSM 10017 / MPOB</strain>
    </source>
</reference>
<keyword evidence="1" id="KW-1133">Transmembrane helix</keyword>
<dbReference type="AlphaFoldDB" id="A0LG89"/>
<protein>
    <submittedName>
        <fullName evidence="2">Uncharacterized protein</fullName>
    </submittedName>
</protein>
<dbReference type="EMBL" id="CP000478">
    <property type="protein sequence ID" value="ABK16441.1"/>
    <property type="molecule type" value="Genomic_DNA"/>
</dbReference>
<feature type="transmembrane region" description="Helical" evidence="1">
    <location>
        <begin position="20"/>
        <end position="38"/>
    </location>
</feature>
<proteinExistence type="predicted"/>
<keyword evidence="1" id="KW-0472">Membrane</keyword>
<evidence type="ECO:0000256" key="1">
    <source>
        <dbReference type="SAM" id="Phobius"/>
    </source>
</evidence>
<keyword evidence="1" id="KW-0812">Transmembrane</keyword>
<gene>
    <name evidence="2" type="ordered locus">Sfum_0743</name>
</gene>
<evidence type="ECO:0000313" key="3">
    <source>
        <dbReference type="Proteomes" id="UP000001784"/>
    </source>
</evidence>
<dbReference type="RefSeq" id="WP_011697614.1">
    <property type="nucleotide sequence ID" value="NC_008554.1"/>
</dbReference>
<organism evidence="2 3">
    <name type="scientific">Syntrophobacter fumaroxidans (strain DSM 10017 / MPOB)</name>
    <dbReference type="NCBI Taxonomy" id="335543"/>
    <lineage>
        <taxon>Bacteria</taxon>
        <taxon>Pseudomonadati</taxon>
        <taxon>Thermodesulfobacteriota</taxon>
        <taxon>Syntrophobacteria</taxon>
        <taxon>Syntrophobacterales</taxon>
        <taxon>Syntrophobacteraceae</taxon>
        <taxon>Syntrophobacter</taxon>
    </lineage>
</organism>
<feature type="transmembrane region" description="Helical" evidence="1">
    <location>
        <begin position="58"/>
        <end position="77"/>
    </location>
</feature>
<sequence>MDRAGEDFFVKEFQRRRRRVLRYFASSTALVIVALGLLEISDHAHGFFTVGGGFGRALAASQLAAALVFAVIGYNQYRCPSCSELIKGHDRYYLGIVFDPEECPRCGKPLK</sequence>
<keyword evidence="3" id="KW-1185">Reference proteome</keyword>
<accession>A0LG89</accession>
<name>A0LG89_SYNFM</name>
<dbReference type="KEGG" id="sfu:Sfum_0743"/>